<dbReference type="EMBL" id="JAENGZ010000817">
    <property type="protein sequence ID" value="KAG6953552.1"/>
    <property type="molecule type" value="Genomic_DNA"/>
</dbReference>
<accession>A0A8T1U467</accession>
<dbReference type="AlphaFoldDB" id="A0A8T1U467"/>
<protein>
    <submittedName>
        <fullName evidence="1">Uncharacterized protein</fullName>
    </submittedName>
</protein>
<comment type="caution">
    <text evidence="1">The sequence shown here is derived from an EMBL/GenBank/DDBJ whole genome shotgun (WGS) entry which is preliminary data.</text>
</comment>
<organism evidence="1 2">
    <name type="scientific">Phytophthora cactorum</name>
    <dbReference type="NCBI Taxonomy" id="29920"/>
    <lineage>
        <taxon>Eukaryota</taxon>
        <taxon>Sar</taxon>
        <taxon>Stramenopiles</taxon>
        <taxon>Oomycota</taxon>
        <taxon>Peronosporomycetes</taxon>
        <taxon>Peronosporales</taxon>
        <taxon>Peronosporaceae</taxon>
        <taxon>Phytophthora</taxon>
    </lineage>
</organism>
<gene>
    <name evidence="1" type="ORF">JG687_00012327</name>
</gene>
<evidence type="ECO:0000313" key="2">
    <source>
        <dbReference type="Proteomes" id="UP000688947"/>
    </source>
</evidence>
<dbReference type="Proteomes" id="UP000688947">
    <property type="component" value="Unassembled WGS sequence"/>
</dbReference>
<proteinExistence type="predicted"/>
<name>A0A8T1U467_9STRA</name>
<sequence length="108" mass="12624">MISAASVRREGLLRHVEHMKERLDAIAKRRRVPDPLQTSEALQDLFTCFKTRLISYGGSNEERSEARTRLFSMQLALEQPTLFFLRCPQALVGRTGCRIWLERWKMIC</sequence>
<reference evidence="1" key="1">
    <citation type="submission" date="2021-01" db="EMBL/GenBank/DDBJ databases">
        <title>Phytophthora aleatoria, a newly-described species from Pinus radiata is distinct from Phytophthora cactorum isolates based on comparative genomics.</title>
        <authorList>
            <person name="Mcdougal R."/>
            <person name="Panda P."/>
            <person name="Williams N."/>
            <person name="Studholme D.J."/>
        </authorList>
    </citation>
    <scope>NUCLEOTIDE SEQUENCE</scope>
    <source>
        <strain evidence="1">NZFS 3830</strain>
    </source>
</reference>
<evidence type="ECO:0000313" key="1">
    <source>
        <dbReference type="EMBL" id="KAG6953552.1"/>
    </source>
</evidence>